<feature type="domain" description="Fumarylacetoacetase-like C-terminal" evidence="3">
    <location>
        <begin position="88"/>
        <end position="286"/>
    </location>
</feature>
<evidence type="ECO:0000256" key="2">
    <source>
        <dbReference type="ARBA" id="ARBA00022723"/>
    </source>
</evidence>
<comment type="caution">
    <text evidence="4">The sequence shown here is derived from an EMBL/GenBank/DDBJ whole genome shotgun (WGS) entry which is preliminary data.</text>
</comment>
<dbReference type="InterPro" id="IPR051121">
    <property type="entry name" value="FAH"/>
</dbReference>
<dbReference type="SUPFAM" id="SSF56529">
    <property type="entry name" value="FAH"/>
    <property type="match status" value="1"/>
</dbReference>
<proteinExistence type="inferred from homology"/>
<accession>A0ABS4GUD4</accession>
<evidence type="ECO:0000313" key="5">
    <source>
        <dbReference type="Proteomes" id="UP001519343"/>
    </source>
</evidence>
<keyword evidence="5" id="KW-1185">Reference proteome</keyword>
<keyword evidence="2" id="KW-0479">Metal-binding</keyword>
<dbReference type="EMBL" id="JAGGKT010000014">
    <property type="protein sequence ID" value="MBP1933883.1"/>
    <property type="molecule type" value="Genomic_DNA"/>
</dbReference>
<dbReference type="PANTHER" id="PTHR42796:SF4">
    <property type="entry name" value="FUMARYLACETOACETATE HYDROLASE DOMAIN-CONTAINING PROTEIN 2A"/>
    <property type="match status" value="1"/>
</dbReference>
<comment type="similarity">
    <text evidence="1">Belongs to the FAH family.</text>
</comment>
<reference evidence="4 5" key="1">
    <citation type="submission" date="2021-03" db="EMBL/GenBank/DDBJ databases">
        <title>Genomic Encyclopedia of Type Strains, Phase IV (KMG-IV): sequencing the most valuable type-strain genomes for metagenomic binning, comparative biology and taxonomic classification.</title>
        <authorList>
            <person name="Goeker M."/>
        </authorList>
    </citation>
    <scope>NUCLEOTIDE SEQUENCE [LARGE SCALE GENOMIC DNA]</scope>
    <source>
        <strain evidence="4 5">DSM 24738</strain>
    </source>
</reference>
<name>A0ABS4GUD4_9BACL</name>
<evidence type="ECO:0000259" key="3">
    <source>
        <dbReference type="Pfam" id="PF01557"/>
    </source>
</evidence>
<dbReference type="RefSeq" id="WP_209811898.1">
    <property type="nucleotide sequence ID" value="NZ_JAGGKT010000014.1"/>
</dbReference>
<dbReference type="PANTHER" id="PTHR42796">
    <property type="entry name" value="FUMARYLACETOACETATE HYDROLASE DOMAIN-CONTAINING PROTEIN 2A-RELATED"/>
    <property type="match status" value="1"/>
</dbReference>
<evidence type="ECO:0000256" key="1">
    <source>
        <dbReference type="ARBA" id="ARBA00010211"/>
    </source>
</evidence>
<gene>
    <name evidence="4" type="ORF">J2Z37_003900</name>
</gene>
<evidence type="ECO:0000313" key="4">
    <source>
        <dbReference type="EMBL" id="MBP1933883.1"/>
    </source>
</evidence>
<organism evidence="4 5">
    <name type="scientific">Ammoniphilus resinae</name>
    <dbReference type="NCBI Taxonomy" id="861532"/>
    <lineage>
        <taxon>Bacteria</taxon>
        <taxon>Bacillati</taxon>
        <taxon>Bacillota</taxon>
        <taxon>Bacilli</taxon>
        <taxon>Bacillales</taxon>
        <taxon>Paenibacillaceae</taxon>
        <taxon>Aneurinibacillus group</taxon>
        <taxon>Ammoniphilus</taxon>
    </lineage>
</organism>
<dbReference type="Proteomes" id="UP001519343">
    <property type="component" value="Unassembled WGS sequence"/>
</dbReference>
<protein>
    <submittedName>
        <fullName evidence="4">2-keto-4-pentenoate hydratase/2-oxohepta-3-ene-1,7-dioic acid hydratase in catechol pathway</fullName>
    </submittedName>
</protein>
<dbReference type="Pfam" id="PF01557">
    <property type="entry name" value="FAA_hydrolase"/>
    <property type="match status" value="1"/>
</dbReference>
<dbReference type="InterPro" id="IPR036663">
    <property type="entry name" value="Fumarylacetoacetase_C_sf"/>
</dbReference>
<dbReference type="Gene3D" id="3.90.850.10">
    <property type="entry name" value="Fumarylacetoacetase-like, C-terminal domain"/>
    <property type="match status" value="1"/>
</dbReference>
<sequence length="293" mass="32547">MRLATIKKNGVEQAAIVTESGVVLVESLNQKVGSNWSTQLFDIIKNGELNDLNAWYQNEGKQVLETLKDQEIPTAEVDFAPLYRHPRKIWGIGLNYVEHAADLHEKAPNTEPASFMKPDTSIIGPNDTIEIPHQSARTTAESELGVIIGKVCKDVSEEDAPNVIAGFTTIIDMTAEDILEKNPRYLTRSKSFDTFFSFGPHLVTPDEVDEVLDLNVSTVINGQIHRKNVVSNMTFRPWHLVSFHSKVMTLLPGDIISTGTPGAVVIRDGDIVECQIDGFEKLVNSVRDLKINR</sequence>
<dbReference type="InterPro" id="IPR011234">
    <property type="entry name" value="Fumarylacetoacetase-like_C"/>
</dbReference>